<dbReference type="PANTHER" id="PTHR12302">
    <property type="entry name" value="EBNA2 BINDING PROTEIN P100"/>
    <property type="match status" value="1"/>
</dbReference>
<dbReference type="Gene3D" id="2.40.50.90">
    <property type="match status" value="1"/>
</dbReference>
<dbReference type="AlphaFoldDB" id="A0A1Z3HNW0"/>
<dbReference type="SMART" id="SM00318">
    <property type="entry name" value="SNc"/>
    <property type="match status" value="1"/>
</dbReference>
<evidence type="ECO:0000313" key="5">
    <source>
        <dbReference type="EMBL" id="ASC71847.1"/>
    </source>
</evidence>
<protein>
    <submittedName>
        <fullName evidence="5">Endonuclease</fullName>
        <ecNumber evidence="5">3.1.-.-</ecNumber>
    </submittedName>
</protein>
<name>A0A1Z3HNW0_9CYAN</name>
<dbReference type="InterPro" id="IPR002071">
    <property type="entry name" value="Thermonucl_AS"/>
</dbReference>
<proteinExistence type="predicted"/>
<dbReference type="GO" id="GO:0004519">
    <property type="term" value="F:endonuclease activity"/>
    <property type="evidence" value="ECO:0007669"/>
    <property type="project" value="UniProtKB-KW"/>
</dbReference>
<evidence type="ECO:0000256" key="2">
    <source>
        <dbReference type="ARBA" id="ARBA00022759"/>
    </source>
</evidence>
<reference evidence="5 6" key="1">
    <citation type="journal article" date="2016" name="Biochim. Biophys. Acta">
        <title>Characterization of red-shifted phycobilisomes isolated from the chlorophyll f-containing cyanobacterium Halomicronema hongdechloris.</title>
        <authorList>
            <person name="Li Y."/>
            <person name="Lin Y."/>
            <person name="Garvey C.J."/>
            <person name="Birch D."/>
            <person name="Corkery R.W."/>
            <person name="Loughlin P.C."/>
            <person name="Scheer H."/>
            <person name="Willows R.D."/>
            <person name="Chen M."/>
        </authorList>
    </citation>
    <scope>NUCLEOTIDE SEQUENCE [LARGE SCALE GENOMIC DNA]</scope>
    <source>
        <strain evidence="5 6">C2206</strain>
    </source>
</reference>
<feature type="domain" description="TNase-like" evidence="4">
    <location>
        <begin position="53"/>
        <end position="176"/>
    </location>
</feature>
<dbReference type="PROSITE" id="PS50830">
    <property type="entry name" value="TNASE_3"/>
    <property type="match status" value="1"/>
</dbReference>
<evidence type="ECO:0000313" key="6">
    <source>
        <dbReference type="Proteomes" id="UP000191901"/>
    </source>
</evidence>
<dbReference type="PROSITE" id="PS01123">
    <property type="entry name" value="TNASE_1"/>
    <property type="match status" value="1"/>
</dbReference>
<sequence>MRVLRGFIPALLLLGIAIVVRWIPDSLTQVMAGDTAEPPEAAGQVYELVPGSVYDGDTLRVTNGRGDLKIRLCGIDAPEIEQALGIAARDHLRSLLAQGNGSLLLVPVEQDRYGRTVAEIFVPLAGQAEEIHLNTQMVLDGYAYHYAQYSDACPNGRLLARAEEQAQAQQRGIWGDENAVPPWDYRQRHRTAVDEVLWSAR</sequence>
<dbReference type="InterPro" id="IPR016071">
    <property type="entry name" value="Staphylococal_nuclease_OB-fold"/>
</dbReference>
<dbReference type="Proteomes" id="UP000191901">
    <property type="component" value="Chromosome"/>
</dbReference>
<dbReference type="STRING" id="1641165.XM38_08605"/>
<evidence type="ECO:0000259" key="4">
    <source>
        <dbReference type="PROSITE" id="PS50830"/>
    </source>
</evidence>
<keyword evidence="3 5" id="KW-0378">Hydrolase</keyword>
<dbReference type="RefSeq" id="WP_225889312.1">
    <property type="nucleotide sequence ID" value="NZ_CP021983.2"/>
</dbReference>
<keyword evidence="2 5" id="KW-0255">Endonuclease</keyword>
<dbReference type="EMBL" id="CP021983">
    <property type="protein sequence ID" value="ASC71847.1"/>
    <property type="molecule type" value="Genomic_DNA"/>
</dbReference>
<dbReference type="InterPro" id="IPR035437">
    <property type="entry name" value="SNase_OB-fold_sf"/>
</dbReference>
<dbReference type="KEGG" id="hhg:XM38_028010"/>
<accession>A0A1Z3HNW0</accession>
<dbReference type="EC" id="3.1.-.-" evidence="5"/>
<organism evidence="5 6">
    <name type="scientific">Halomicronema hongdechloris C2206</name>
    <dbReference type="NCBI Taxonomy" id="1641165"/>
    <lineage>
        <taxon>Bacteria</taxon>
        <taxon>Bacillati</taxon>
        <taxon>Cyanobacteriota</taxon>
        <taxon>Cyanophyceae</taxon>
        <taxon>Nodosilineales</taxon>
        <taxon>Nodosilineaceae</taxon>
        <taxon>Halomicronema</taxon>
    </lineage>
</organism>
<keyword evidence="6" id="KW-1185">Reference proteome</keyword>
<dbReference type="PANTHER" id="PTHR12302:SF3">
    <property type="entry name" value="SERINE_THREONINE-PROTEIN KINASE 31"/>
    <property type="match status" value="1"/>
</dbReference>
<evidence type="ECO:0000256" key="1">
    <source>
        <dbReference type="ARBA" id="ARBA00022722"/>
    </source>
</evidence>
<keyword evidence="1" id="KW-0540">Nuclease</keyword>
<dbReference type="GO" id="GO:0003676">
    <property type="term" value="F:nucleic acid binding"/>
    <property type="evidence" value="ECO:0007669"/>
    <property type="project" value="InterPro"/>
</dbReference>
<dbReference type="SUPFAM" id="SSF50199">
    <property type="entry name" value="Staphylococcal nuclease"/>
    <property type="match status" value="1"/>
</dbReference>
<dbReference type="PROSITE" id="PS01284">
    <property type="entry name" value="TNASE_2"/>
    <property type="match status" value="1"/>
</dbReference>
<dbReference type="Pfam" id="PF00565">
    <property type="entry name" value="SNase"/>
    <property type="match status" value="1"/>
</dbReference>
<evidence type="ECO:0000256" key="3">
    <source>
        <dbReference type="ARBA" id="ARBA00022801"/>
    </source>
</evidence>
<dbReference type="GO" id="GO:0016787">
    <property type="term" value="F:hydrolase activity"/>
    <property type="evidence" value="ECO:0007669"/>
    <property type="project" value="UniProtKB-KW"/>
</dbReference>
<gene>
    <name evidence="5" type="ORF">XM38_028010</name>
</gene>